<evidence type="ECO:0000313" key="1">
    <source>
        <dbReference type="EMBL" id="AOZ06362.1"/>
    </source>
</evidence>
<dbReference type="Proteomes" id="UP000177515">
    <property type="component" value="Chromosome 1"/>
</dbReference>
<organism evidence="1 2">
    <name type="scientific">Cupriavidus malaysiensis</name>
    <dbReference type="NCBI Taxonomy" id="367825"/>
    <lineage>
        <taxon>Bacteria</taxon>
        <taxon>Pseudomonadati</taxon>
        <taxon>Pseudomonadota</taxon>
        <taxon>Betaproteobacteria</taxon>
        <taxon>Burkholderiales</taxon>
        <taxon>Burkholderiaceae</taxon>
        <taxon>Cupriavidus</taxon>
    </lineage>
</organism>
<proteinExistence type="predicted"/>
<gene>
    <name evidence="1" type="ORF">BKK80_11395</name>
</gene>
<evidence type="ECO:0000313" key="2">
    <source>
        <dbReference type="Proteomes" id="UP000177515"/>
    </source>
</evidence>
<accession>A0ABM6F4G4</accession>
<sequence>MAAWLQDWNEENPESPIRVTNRVLTKQVKQVATPSADRMLEGAPKGMRSRLAGEPAAPERRITSVLRVLLSPAQA</sequence>
<protein>
    <submittedName>
        <fullName evidence="1">Uncharacterized protein</fullName>
    </submittedName>
</protein>
<keyword evidence="2" id="KW-1185">Reference proteome</keyword>
<dbReference type="EMBL" id="CP017754">
    <property type="protein sequence ID" value="AOZ06362.1"/>
    <property type="molecule type" value="Genomic_DNA"/>
</dbReference>
<dbReference type="RefSeq" id="WP_071036907.1">
    <property type="nucleotide sequence ID" value="NZ_CP017754.1"/>
</dbReference>
<reference evidence="1 2" key="1">
    <citation type="submission" date="2016-10" db="EMBL/GenBank/DDBJ databases">
        <title>Complete genome sequences of three Cupriavidus strains isolated from various Malaysian environments.</title>
        <authorList>
            <person name="Abdullah A.A.-A."/>
            <person name="Shafie N.A.H."/>
            <person name="Lau N.S."/>
        </authorList>
    </citation>
    <scope>NUCLEOTIDE SEQUENCE [LARGE SCALE GENOMIC DNA]</scope>
    <source>
        <strain evidence="1 2">USMAA1020</strain>
    </source>
</reference>
<name>A0ABM6F4G4_9BURK</name>